<dbReference type="AlphaFoldDB" id="A0A433A9B5"/>
<protein>
    <submittedName>
        <fullName evidence="2">Uncharacterized protein</fullName>
    </submittedName>
</protein>
<gene>
    <name evidence="2" type="ORF">BC936DRAFT_140752</name>
</gene>
<reference evidence="2 3" key="1">
    <citation type="journal article" date="2018" name="New Phytol.">
        <title>Phylogenomics of Endogonaceae and evolution of mycorrhizas within Mucoromycota.</title>
        <authorList>
            <person name="Chang Y."/>
            <person name="Desiro A."/>
            <person name="Na H."/>
            <person name="Sandor L."/>
            <person name="Lipzen A."/>
            <person name="Clum A."/>
            <person name="Barry K."/>
            <person name="Grigoriev I.V."/>
            <person name="Martin F.M."/>
            <person name="Stajich J.E."/>
            <person name="Smith M.E."/>
            <person name="Bonito G."/>
            <person name="Spatafora J.W."/>
        </authorList>
    </citation>
    <scope>NUCLEOTIDE SEQUENCE [LARGE SCALE GENOMIC DNA]</scope>
    <source>
        <strain evidence="2 3">GMNB39</strain>
    </source>
</reference>
<feature type="compositionally biased region" description="Pro residues" evidence="1">
    <location>
        <begin position="127"/>
        <end position="136"/>
    </location>
</feature>
<comment type="caution">
    <text evidence="2">The sequence shown here is derived from an EMBL/GenBank/DDBJ whole genome shotgun (WGS) entry which is preliminary data.</text>
</comment>
<dbReference type="Proteomes" id="UP000268093">
    <property type="component" value="Unassembled WGS sequence"/>
</dbReference>
<evidence type="ECO:0000256" key="1">
    <source>
        <dbReference type="SAM" id="MobiDB-lite"/>
    </source>
</evidence>
<dbReference type="OrthoDB" id="3766406at2759"/>
<feature type="region of interest" description="Disordered" evidence="1">
    <location>
        <begin position="109"/>
        <end position="137"/>
    </location>
</feature>
<sequence>MNPVARPPRREWATYREIARPTTRIVLAVGADDTTNTQNTANLTYNTFTCSICLLPTYIPVDQLAASLASTNSTCPSPACDDLDWLSRVVVLRHCPAYGHDLERVQDGRFTGPTKFEPARGGSVTPPAQPPAPGQPVPVVVRGIDPNKITAYKVTVHRECYDRVTAELSKLAGGPALLVRRLEALRRGEEDEEDETEAARMTREFGMLLRERAERVEMSGVHVLQVQQCVTAGA</sequence>
<evidence type="ECO:0000313" key="3">
    <source>
        <dbReference type="Proteomes" id="UP000268093"/>
    </source>
</evidence>
<proteinExistence type="predicted"/>
<dbReference type="EMBL" id="RBNI01017798">
    <property type="protein sequence ID" value="RUO99318.1"/>
    <property type="molecule type" value="Genomic_DNA"/>
</dbReference>
<accession>A0A433A9B5</accession>
<organism evidence="2 3">
    <name type="scientific">Jimgerdemannia flammicorona</name>
    <dbReference type="NCBI Taxonomy" id="994334"/>
    <lineage>
        <taxon>Eukaryota</taxon>
        <taxon>Fungi</taxon>
        <taxon>Fungi incertae sedis</taxon>
        <taxon>Mucoromycota</taxon>
        <taxon>Mucoromycotina</taxon>
        <taxon>Endogonomycetes</taxon>
        <taxon>Endogonales</taxon>
        <taxon>Endogonaceae</taxon>
        <taxon>Jimgerdemannia</taxon>
    </lineage>
</organism>
<name>A0A433A9B5_9FUNG</name>
<evidence type="ECO:0000313" key="2">
    <source>
        <dbReference type="EMBL" id="RUO99318.1"/>
    </source>
</evidence>
<keyword evidence="3" id="KW-1185">Reference proteome</keyword>